<organism evidence="12 13">
    <name type="scientific">Dendrobium thyrsiflorum</name>
    <name type="common">Pinecone-like raceme dendrobium</name>
    <name type="synonym">Orchid</name>
    <dbReference type="NCBI Taxonomy" id="117978"/>
    <lineage>
        <taxon>Eukaryota</taxon>
        <taxon>Viridiplantae</taxon>
        <taxon>Streptophyta</taxon>
        <taxon>Embryophyta</taxon>
        <taxon>Tracheophyta</taxon>
        <taxon>Spermatophyta</taxon>
        <taxon>Magnoliopsida</taxon>
        <taxon>Liliopsida</taxon>
        <taxon>Asparagales</taxon>
        <taxon>Orchidaceae</taxon>
        <taxon>Epidendroideae</taxon>
        <taxon>Malaxideae</taxon>
        <taxon>Dendrobiinae</taxon>
        <taxon>Dendrobium</taxon>
    </lineage>
</organism>
<evidence type="ECO:0000256" key="6">
    <source>
        <dbReference type="ARBA" id="ARBA00022801"/>
    </source>
</evidence>
<proteinExistence type="inferred from homology"/>
<dbReference type="FunFam" id="3.40.50.1820:FF:000065">
    <property type="entry name" value="Phospholipase A1-II 3"/>
    <property type="match status" value="1"/>
</dbReference>
<keyword evidence="8" id="KW-0442">Lipid degradation</keyword>
<evidence type="ECO:0000256" key="5">
    <source>
        <dbReference type="ARBA" id="ARBA00022640"/>
    </source>
</evidence>
<evidence type="ECO:0000313" key="12">
    <source>
        <dbReference type="EMBL" id="KAL0923068.1"/>
    </source>
</evidence>
<comment type="caution">
    <text evidence="12">The sequence shown here is derived from an EMBL/GenBank/DDBJ whole genome shotgun (WGS) entry which is preliminary data.</text>
</comment>
<evidence type="ECO:0000256" key="2">
    <source>
        <dbReference type="ARBA" id="ARBA00004229"/>
    </source>
</evidence>
<dbReference type="Pfam" id="PF01764">
    <property type="entry name" value="Lipase_3"/>
    <property type="match status" value="1"/>
</dbReference>
<dbReference type="AlphaFoldDB" id="A0ABD0VKM8"/>
<dbReference type="EMBL" id="JANQDX010000006">
    <property type="protein sequence ID" value="KAL0923068.1"/>
    <property type="molecule type" value="Genomic_DNA"/>
</dbReference>
<keyword evidence="7" id="KW-0809">Transit peptide</keyword>
<comment type="similarity">
    <text evidence="3">Belongs to the AB hydrolase superfamily. Lipase family.</text>
</comment>
<keyword evidence="6" id="KW-0378">Hydrolase</keyword>
<evidence type="ECO:0000259" key="11">
    <source>
        <dbReference type="Pfam" id="PF01764"/>
    </source>
</evidence>
<gene>
    <name evidence="12" type="ORF">M5K25_007113</name>
</gene>
<dbReference type="PANTHER" id="PTHR31403:SF51">
    <property type="entry name" value="PHOSPHOLIPASE A1-IGAMMA2, CHLOROPLASTIC"/>
    <property type="match status" value="1"/>
</dbReference>
<dbReference type="GO" id="GO:0016042">
    <property type="term" value="P:lipid catabolic process"/>
    <property type="evidence" value="ECO:0007669"/>
    <property type="project" value="UniProtKB-KW"/>
</dbReference>
<accession>A0ABD0VKM8</accession>
<comment type="function">
    <text evidence="1">Acylhydrolase that catalyzes the hydrolysis of phospholipids at the sn-1 position.</text>
</comment>
<dbReference type="PANTHER" id="PTHR31403">
    <property type="entry name" value="PHOSPHOLIPASE A1-IBETA2, CHLOROPLASTIC"/>
    <property type="match status" value="1"/>
</dbReference>
<evidence type="ECO:0000313" key="13">
    <source>
        <dbReference type="Proteomes" id="UP001552299"/>
    </source>
</evidence>
<evidence type="ECO:0000256" key="4">
    <source>
        <dbReference type="ARBA" id="ARBA00022528"/>
    </source>
</evidence>
<feature type="region of interest" description="Disordered" evidence="10">
    <location>
        <begin position="63"/>
        <end position="85"/>
    </location>
</feature>
<evidence type="ECO:0000256" key="9">
    <source>
        <dbReference type="ARBA" id="ARBA00023098"/>
    </source>
</evidence>
<dbReference type="GO" id="GO:0009507">
    <property type="term" value="C:chloroplast"/>
    <property type="evidence" value="ECO:0007669"/>
    <property type="project" value="UniProtKB-SubCell"/>
</dbReference>
<keyword evidence="9" id="KW-0443">Lipid metabolism</keyword>
<evidence type="ECO:0000256" key="8">
    <source>
        <dbReference type="ARBA" id="ARBA00022963"/>
    </source>
</evidence>
<protein>
    <recommendedName>
        <fullName evidence="11">Fungal lipase-type domain-containing protein</fullName>
    </recommendedName>
</protein>
<reference evidence="12 13" key="1">
    <citation type="journal article" date="2024" name="Plant Biotechnol. J.">
        <title>Dendrobium thyrsiflorum genome and its molecular insights into genes involved in important horticultural traits.</title>
        <authorList>
            <person name="Chen B."/>
            <person name="Wang J.Y."/>
            <person name="Zheng P.J."/>
            <person name="Li K.L."/>
            <person name="Liang Y.M."/>
            <person name="Chen X.F."/>
            <person name="Zhang C."/>
            <person name="Zhao X."/>
            <person name="He X."/>
            <person name="Zhang G.Q."/>
            <person name="Liu Z.J."/>
            <person name="Xu Q."/>
        </authorList>
    </citation>
    <scope>NUCLEOTIDE SEQUENCE [LARGE SCALE GENOMIC DNA]</scope>
    <source>
        <strain evidence="12">GZMU011</strain>
    </source>
</reference>
<evidence type="ECO:0000256" key="1">
    <source>
        <dbReference type="ARBA" id="ARBA00003523"/>
    </source>
</evidence>
<keyword evidence="5" id="KW-0934">Plastid</keyword>
<dbReference type="InterPro" id="IPR029058">
    <property type="entry name" value="AB_hydrolase_fold"/>
</dbReference>
<keyword evidence="13" id="KW-1185">Reference proteome</keyword>
<dbReference type="GO" id="GO:0008970">
    <property type="term" value="F:phospholipase A1 activity"/>
    <property type="evidence" value="ECO:0007669"/>
    <property type="project" value="UniProtKB-ARBA"/>
</dbReference>
<dbReference type="Proteomes" id="UP001552299">
    <property type="component" value="Unassembled WGS sequence"/>
</dbReference>
<evidence type="ECO:0000256" key="3">
    <source>
        <dbReference type="ARBA" id="ARBA00010701"/>
    </source>
</evidence>
<feature type="domain" description="Fungal lipase-type" evidence="11">
    <location>
        <begin position="214"/>
        <end position="370"/>
    </location>
</feature>
<dbReference type="CDD" id="cd00519">
    <property type="entry name" value="Lipase_3"/>
    <property type="match status" value="1"/>
</dbReference>
<comment type="subcellular location">
    <subcellularLocation>
        <location evidence="2">Plastid</location>
        <location evidence="2">Chloroplast</location>
    </subcellularLocation>
</comment>
<evidence type="ECO:0000256" key="10">
    <source>
        <dbReference type="SAM" id="MobiDB-lite"/>
    </source>
</evidence>
<dbReference type="InterPro" id="IPR002921">
    <property type="entry name" value="Fungal_lipase-type"/>
</dbReference>
<evidence type="ECO:0000256" key="7">
    <source>
        <dbReference type="ARBA" id="ARBA00022946"/>
    </source>
</evidence>
<keyword evidence="4" id="KW-0150">Chloroplast</keyword>
<dbReference type="SUPFAM" id="SSF53474">
    <property type="entry name" value="alpha/beta-Hydrolases"/>
    <property type="match status" value="1"/>
</dbReference>
<name>A0ABD0VKM8_DENTH</name>
<sequence length="509" mass="57260">MALPHPKLLLPFFFPLRNRPTQPSPILPLPRNPALLHLKHESFSQLQASAKDESLSTLITELEKQGDHSSQTAEDDLLPRNSQPEHPLSERWREIHGLGDWAGLLDPMDPLLRSELIRYGELAQACYDAFDYDRFSRYCGSCKYNHRHFFTCLAMPDAGYEITRFIYATSSLKIPNFFASSHGSGKWSDRANWIGYVAVSTDEGSARLGRRDIVVAWRGTVTKLEWIADLMDYLQPVAAAGIPCSDPGVKVESGFLELYTGKDSDCLFCKFSAREQVLAEVRKQVELYKSSGEEVSVTMTGHSLGSALAMLSAYDVAETGVSGGSPVCVFSFSGPRVGNGRWKERFEDGVGVKALRVVNVHDSVPKVPGIFFNERVPEFVKRMAESLPWSYSHVGVELALDHKLSPFLKETMDPSCYHNLEAHLHLLDGYHGRGQRFVLASGRDPALVNKACDFLEDHHLVPPFWRQDENKGMIRATDGRWVQPDRPKIDDHSQDTHHHLRLLGLLRDH</sequence>
<dbReference type="Gene3D" id="3.40.50.1820">
    <property type="entry name" value="alpha/beta hydrolase"/>
    <property type="match status" value="1"/>
</dbReference>